<keyword evidence="3" id="KW-1185">Reference proteome</keyword>
<organism evidence="2 3">
    <name type="scientific">Ciona intestinalis</name>
    <name type="common">Transparent sea squirt</name>
    <name type="synonym">Ascidia intestinalis</name>
    <dbReference type="NCBI Taxonomy" id="7719"/>
    <lineage>
        <taxon>Eukaryota</taxon>
        <taxon>Metazoa</taxon>
        <taxon>Chordata</taxon>
        <taxon>Tunicata</taxon>
        <taxon>Ascidiacea</taxon>
        <taxon>Phlebobranchia</taxon>
        <taxon>Cionidae</taxon>
        <taxon>Ciona</taxon>
    </lineage>
</organism>
<evidence type="ECO:0000313" key="2">
    <source>
        <dbReference type="Ensembl" id="ENSCINP00000021358.2"/>
    </source>
</evidence>
<feature type="chain" id="PRO_5003345660" evidence="1">
    <location>
        <begin position="24"/>
        <end position="72"/>
    </location>
</feature>
<dbReference type="Ensembl" id="ENSCINT00000021358.2">
    <property type="protein sequence ID" value="ENSCINP00000021358.2"/>
    <property type="gene ID" value="ENSCING00000010811.2"/>
</dbReference>
<reference evidence="2" key="2">
    <citation type="journal article" date="2008" name="Genome Biol.">
        <title>Improved genome assembly and evidence-based global gene model set for the chordate Ciona intestinalis: new insight into intron and operon populations.</title>
        <authorList>
            <person name="Satou Y."/>
            <person name="Mineta K."/>
            <person name="Ogasawara M."/>
            <person name="Sasakura Y."/>
            <person name="Shoguchi E."/>
            <person name="Ueno K."/>
            <person name="Yamada L."/>
            <person name="Matsumoto J."/>
            <person name="Wasserscheid J."/>
            <person name="Dewar K."/>
            <person name="Wiley G.B."/>
            <person name="Macmil S.L."/>
            <person name="Roe B.A."/>
            <person name="Zeller R.W."/>
            <person name="Hastings K.E."/>
            <person name="Lemaire P."/>
            <person name="Lindquist E."/>
            <person name="Endo T."/>
            <person name="Hotta K."/>
            <person name="Inaba K."/>
        </authorList>
    </citation>
    <scope>NUCLEOTIDE SEQUENCE [LARGE SCALE GENOMIC DNA]</scope>
    <source>
        <strain evidence="2">wild type</strain>
    </source>
</reference>
<feature type="signal peptide" evidence="1">
    <location>
        <begin position="1"/>
        <end position="23"/>
    </location>
</feature>
<accession>F6WXV9</accession>
<reference evidence="2" key="4">
    <citation type="submission" date="2025-09" db="UniProtKB">
        <authorList>
            <consortium name="Ensembl"/>
        </authorList>
    </citation>
    <scope>IDENTIFICATION</scope>
</reference>
<evidence type="ECO:0000313" key="3">
    <source>
        <dbReference type="Proteomes" id="UP000008144"/>
    </source>
</evidence>
<dbReference type="HOGENOM" id="CLU_2721477_0_0_1"/>
<name>F6WXV9_CIOIN</name>
<dbReference type="InParanoid" id="F6WXV9"/>
<reference evidence="2" key="3">
    <citation type="submission" date="2025-08" db="UniProtKB">
        <authorList>
            <consortium name="Ensembl"/>
        </authorList>
    </citation>
    <scope>IDENTIFICATION</scope>
</reference>
<dbReference type="Proteomes" id="UP000008144">
    <property type="component" value="Chromosome 12"/>
</dbReference>
<proteinExistence type="predicted"/>
<dbReference type="EMBL" id="EAAA01000930">
    <property type="status" value="NOT_ANNOTATED_CDS"/>
    <property type="molecule type" value="Genomic_DNA"/>
</dbReference>
<keyword evidence="1" id="KW-0732">Signal</keyword>
<evidence type="ECO:0000256" key="1">
    <source>
        <dbReference type="SAM" id="SignalP"/>
    </source>
</evidence>
<dbReference type="AlphaFoldDB" id="F6WXV9"/>
<sequence length="72" mass="8409">MKQQLSVILLFCLIGFQLEEVSSTKIEDFSMSHVFKTSGPSFKWTDKWNVKPQDVHVSDDESQLEDMLDLWD</sequence>
<protein>
    <submittedName>
        <fullName evidence="2">Uncharacterized protein</fullName>
    </submittedName>
</protein>
<reference evidence="3" key="1">
    <citation type="journal article" date="2002" name="Science">
        <title>The draft genome of Ciona intestinalis: insights into chordate and vertebrate origins.</title>
        <authorList>
            <person name="Dehal P."/>
            <person name="Satou Y."/>
            <person name="Campbell R.K."/>
            <person name="Chapman J."/>
            <person name="Degnan B."/>
            <person name="De Tomaso A."/>
            <person name="Davidson B."/>
            <person name="Di Gregorio A."/>
            <person name="Gelpke M."/>
            <person name="Goodstein D.M."/>
            <person name="Harafuji N."/>
            <person name="Hastings K.E."/>
            <person name="Ho I."/>
            <person name="Hotta K."/>
            <person name="Huang W."/>
            <person name="Kawashima T."/>
            <person name="Lemaire P."/>
            <person name="Martinez D."/>
            <person name="Meinertzhagen I.A."/>
            <person name="Necula S."/>
            <person name="Nonaka M."/>
            <person name="Putnam N."/>
            <person name="Rash S."/>
            <person name="Saiga H."/>
            <person name="Satake M."/>
            <person name="Terry A."/>
            <person name="Yamada L."/>
            <person name="Wang H.G."/>
            <person name="Awazu S."/>
            <person name="Azumi K."/>
            <person name="Boore J."/>
            <person name="Branno M."/>
            <person name="Chin-Bow S."/>
            <person name="DeSantis R."/>
            <person name="Doyle S."/>
            <person name="Francino P."/>
            <person name="Keys D.N."/>
            <person name="Haga S."/>
            <person name="Hayashi H."/>
            <person name="Hino K."/>
            <person name="Imai K.S."/>
            <person name="Inaba K."/>
            <person name="Kano S."/>
            <person name="Kobayashi K."/>
            <person name="Kobayashi M."/>
            <person name="Lee B.I."/>
            <person name="Makabe K.W."/>
            <person name="Manohar C."/>
            <person name="Matassi G."/>
            <person name="Medina M."/>
            <person name="Mochizuki Y."/>
            <person name="Mount S."/>
            <person name="Morishita T."/>
            <person name="Miura S."/>
            <person name="Nakayama A."/>
            <person name="Nishizaka S."/>
            <person name="Nomoto H."/>
            <person name="Ohta F."/>
            <person name="Oishi K."/>
            <person name="Rigoutsos I."/>
            <person name="Sano M."/>
            <person name="Sasaki A."/>
            <person name="Sasakura Y."/>
            <person name="Shoguchi E."/>
            <person name="Shin-i T."/>
            <person name="Spagnuolo A."/>
            <person name="Stainier D."/>
            <person name="Suzuki M.M."/>
            <person name="Tassy O."/>
            <person name="Takatori N."/>
            <person name="Tokuoka M."/>
            <person name="Yagi K."/>
            <person name="Yoshizaki F."/>
            <person name="Wada S."/>
            <person name="Zhang C."/>
            <person name="Hyatt P.D."/>
            <person name="Larimer F."/>
            <person name="Detter C."/>
            <person name="Doggett N."/>
            <person name="Glavina T."/>
            <person name="Hawkins T."/>
            <person name="Richardson P."/>
            <person name="Lucas S."/>
            <person name="Kohara Y."/>
            <person name="Levine M."/>
            <person name="Satoh N."/>
            <person name="Rokhsar D.S."/>
        </authorList>
    </citation>
    <scope>NUCLEOTIDE SEQUENCE [LARGE SCALE GENOMIC DNA]</scope>
</reference>